<dbReference type="GO" id="GO:0005579">
    <property type="term" value="C:membrane attack complex"/>
    <property type="evidence" value="ECO:0007669"/>
    <property type="project" value="InterPro"/>
</dbReference>
<dbReference type="EMBL" id="CM004481">
    <property type="protein sequence ID" value="OCT65213.1"/>
    <property type="molecule type" value="Genomic_DNA"/>
</dbReference>
<feature type="chain" id="PRO_5037239324" description="Lipocalin/cytosolic fatty-acid binding domain-containing protein" evidence="1">
    <location>
        <begin position="23"/>
        <end position="217"/>
    </location>
</feature>
<name>A0A974C2A3_XENLA</name>
<dbReference type="Gene3D" id="2.40.128.20">
    <property type="match status" value="1"/>
</dbReference>
<dbReference type="Pfam" id="PF00061">
    <property type="entry name" value="Lipocalin"/>
    <property type="match status" value="1"/>
</dbReference>
<dbReference type="InterPro" id="IPR000566">
    <property type="entry name" value="Lipocln_cytosolic_FA-bd_dom"/>
</dbReference>
<protein>
    <recommendedName>
        <fullName evidence="2">Lipocalin/cytosolic fatty-acid binding domain-containing protein</fullName>
    </recommendedName>
</protein>
<dbReference type="OMA" id="YPVYGFC"/>
<evidence type="ECO:0000259" key="2">
    <source>
        <dbReference type="Pfam" id="PF00061"/>
    </source>
</evidence>
<dbReference type="Proteomes" id="UP000694892">
    <property type="component" value="Chromosome 8S"/>
</dbReference>
<evidence type="ECO:0000256" key="1">
    <source>
        <dbReference type="SAM" id="SignalP"/>
    </source>
</evidence>
<accession>A0A974C2A3</accession>
<reference evidence="4" key="1">
    <citation type="journal article" date="2016" name="Nature">
        <title>Genome evolution in the allotetraploid frog Xenopus laevis.</title>
        <authorList>
            <person name="Session A.M."/>
            <person name="Uno Y."/>
            <person name="Kwon T."/>
            <person name="Chapman J.A."/>
            <person name="Toyoda A."/>
            <person name="Takahashi S."/>
            <person name="Fukui A."/>
            <person name="Hikosaka A."/>
            <person name="Suzuki A."/>
            <person name="Kondo M."/>
            <person name="van Heeringen S.J."/>
            <person name="Quigley I."/>
            <person name="Heinz S."/>
            <person name="Ogino H."/>
            <person name="Ochi H."/>
            <person name="Hellsten U."/>
            <person name="Lyons J.B."/>
            <person name="Simakov O."/>
            <person name="Putnam N."/>
            <person name="Stites J."/>
            <person name="Kuroki Y."/>
            <person name="Tanaka T."/>
            <person name="Michiue T."/>
            <person name="Watanabe M."/>
            <person name="Bogdanovic O."/>
            <person name="Lister R."/>
            <person name="Georgiou G."/>
            <person name="Paranjpe S.S."/>
            <person name="van Kruijsbergen I."/>
            <person name="Shu S."/>
            <person name="Carlson J."/>
            <person name="Kinoshita T."/>
            <person name="Ohta Y."/>
            <person name="Mawaribuchi S."/>
            <person name="Jenkins J."/>
            <person name="Grimwood J."/>
            <person name="Schmutz J."/>
            <person name="Mitros T."/>
            <person name="Mozaffari S.V."/>
            <person name="Suzuki Y."/>
            <person name="Haramoto Y."/>
            <person name="Yamamoto T.S."/>
            <person name="Takagi C."/>
            <person name="Heald R."/>
            <person name="Miller K."/>
            <person name="Haudenschild C."/>
            <person name="Kitzman J."/>
            <person name="Nakayama T."/>
            <person name="Izutsu Y."/>
            <person name="Robert J."/>
            <person name="Fortriede J."/>
            <person name="Burns K."/>
            <person name="Lotay V."/>
            <person name="Karimi K."/>
            <person name="Yasuoka Y."/>
            <person name="Dichmann D.S."/>
            <person name="Flajnik M.F."/>
            <person name="Houston D.W."/>
            <person name="Shendure J."/>
            <person name="DuPasquier L."/>
            <person name="Vize P.D."/>
            <person name="Zorn A.M."/>
            <person name="Ito M."/>
            <person name="Marcotte E.M."/>
            <person name="Wallingford J.B."/>
            <person name="Ito Y."/>
            <person name="Asashima M."/>
            <person name="Ueno N."/>
            <person name="Matsuda Y."/>
            <person name="Veenstra G.J."/>
            <person name="Fujiyama A."/>
            <person name="Harland R.M."/>
            <person name="Taira M."/>
            <person name="Rokhsar D.S."/>
        </authorList>
    </citation>
    <scope>NUCLEOTIDE SEQUENCE [LARGE SCALE GENOMIC DNA]</scope>
    <source>
        <strain evidence="4">J</strain>
    </source>
</reference>
<gene>
    <name evidence="3" type="ORF">XELAEV_18041452mg</name>
</gene>
<dbReference type="SUPFAM" id="SSF50814">
    <property type="entry name" value="Lipocalins"/>
    <property type="match status" value="1"/>
</dbReference>
<evidence type="ECO:0000313" key="3">
    <source>
        <dbReference type="EMBL" id="OCT65213.1"/>
    </source>
</evidence>
<dbReference type="GO" id="GO:0070062">
    <property type="term" value="C:extracellular exosome"/>
    <property type="evidence" value="ECO:0007669"/>
    <property type="project" value="TreeGrafter"/>
</dbReference>
<feature type="domain" description="Lipocalin/cytosolic fatty-acid binding" evidence="2">
    <location>
        <begin position="49"/>
        <end position="190"/>
    </location>
</feature>
<dbReference type="InterPro" id="IPR012674">
    <property type="entry name" value="Calycin"/>
</dbReference>
<proteinExistence type="predicted"/>
<keyword evidence="1" id="KW-0732">Signal</keyword>
<dbReference type="GO" id="GO:0001848">
    <property type="term" value="F:complement binding"/>
    <property type="evidence" value="ECO:0007669"/>
    <property type="project" value="TreeGrafter"/>
</dbReference>
<feature type="signal peptide" evidence="1">
    <location>
        <begin position="1"/>
        <end position="22"/>
    </location>
</feature>
<dbReference type="PRINTS" id="PR01254">
    <property type="entry name" value="PGNDSYNTHASE"/>
</dbReference>
<evidence type="ECO:0000313" key="4">
    <source>
        <dbReference type="Proteomes" id="UP000694892"/>
    </source>
</evidence>
<dbReference type="GO" id="GO:0006956">
    <property type="term" value="P:complement activation"/>
    <property type="evidence" value="ECO:0007669"/>
    <property type="project" value="InterPro"/>
</dbReference>
<sequence>MKHLGATLVSLLLLLSTPTALGQRQKKPSPPNPIDKIEATGNFMANRFAGKWYLLSVASECNYLKLHNHRAEATITQVTASKKPKAGDTLTVSTFRKMDGICWEIKHEYTENKQKGKFLLRARGYGGPVDMVVGETDYNSYAILYYQRQRKLSMKLYGSLALSYVPGRRTDLSNDIFSRFDELVAKQGMGLGSLYAFPSYGFCESADEFHILDEVPE</sequence>
<dbReference type="InterPro" id="IPR043245">
    <property type="entry name" value="C8G"/>
</dbReference>
<dbReference type="AlphaFoldDB" id="A0A974C2A3"/>
<dbReference type="PANTHER" id="PTHR47304">
    <property type="entry name" value="COMPLEMENT COMPONENT C8 GAMMA CHAIN"/>
    <property type="match status" value="1"/>
</dbReference>
<dbReference type="PANTHER" id="PTHR47304:SF1">
    <property type="entry name" value="COMPLEMENT COMPONENT C8 GAMMA CHAIN"/>
    <property type="match status" value="1"/>
</dbReference>
<organism evidence="3 4">
    <name type="scientific">Xenopus laevis</name>
    <name type="common">African clawed frog</name>
    <dbReference type="NCBI Taxonomy" id="8355"/>
    <lineage>
        <taxon>Eukaryota</taxon>
        <taxon>Metazoa</taxon>
        <taxon>Chordata</taxon>
        <taxon>Craniata</taxon>
        <taxon>Vertebrata</taxon>
        <taxon>Euteleostomi</taxon>
        <taxon>Amphibia</taxon>
        <taxon>Batrachia</taxon>
        <taxon>Anura</taxon>
        <taxon>Pipoidea</taxon>
        <taxon>Pipidae</taxon>
        <taxon>Xenopodinae</taxon>
        <taxon>Xenopus</taxon>
        <taxon>Xenopus</taxon>
    </lineage>
</organism>
<dbReference type="GO" id="GO:0072562">
    <property type="term" value="C:blood microparticle"/>
    <property type="evidence" value="ECO:0007669"/>
    <property type="project" value="TreeGrafter"/>
</dbReference>